<keyword evidence="2" id="KW-1133">Transmembrane helix</keyword>
<name>A0A8A3SRR0_JUNEF</name>
<gene>
    <name evidence="3" type="primary">atpF</name>
</gene>
<accession>A0A8A3SRR0</accession>
<sequence length="179" mass="20999">MKNLTDSFVFLGHWSFAGSFGLNTDILATNLINLIVVISVLVLFGKGVYFIIENRGSWVLFKIRKNYVEGPSSNSKKLGFAYRKWNWKQMSIEFMDTLIFNEINKIFLKRLMRSWNNLNKIKMKSFIWNKKGQFIRSGNEFSNKPYKELFELSTTVFILSYIFVRSVLILAFSVQFNGR</sequence>
<organism evidence="3">
    <name type="scientific">Juncus effusus</name>
    <name type="common">Soft rush</name>
    <dbReference type="NCBI Taxonomy" id="13579"/>
    <lineage>
        <taxon>Eukaryota</taxon>
        <taxon>Viridiplantae</taxon>
        <taxon>Streptophyta</taxon>
        <taxon>Embryophyta</taxon>
        <taxon>Tracheophyta</taxon>
        <taxon>Spermatophyta</taxon>
        <taxon>Magnoliopsida</taxon>
        <taxon>Liliopsida</taxon>
        <taxon>Poales</taxon>
        <taxon>Juncaceae</taxon>
        <taxon>Juncus</taxon>
    </lineage>
</organism>
<feature type="transmembrane region" description="Helical" evidence="2">
    <location>
        <begin position="31"/>
        <end position="52"/>
    </location>
</feature>
<evidence type="ECO:0000256" key="1">
    <source>
        <dbReference type="ARBA" id="ARBA00023310"/>
    </source>
</evidence>
<keyword evidence="1" id="KW-0066">ATP synthesis</keyword>
<reference evidence="3" key="1">
    <citation type="submission" date="2020-12" db="EMBL/GenBank/DDBJ databases">
        <title>The complete chloroplast genome sequence of Juncus effusus.</title>
        <authorList>
            <person name="Fang Z."/>
            <person name="Lu M."/>
            <person name="Han R."/>
            <person name="Yi Y."/>
            <person name="Lv Y."/>
        </authorList>
    </citation>
    <scope>NUCLEOTIDE SEQUENCE</scope>
</reference>
<keyword evidence="3" id="KW-0150">Chloroplast</keyword>
<geneLocation type="chloroplast" evidence="3"/>
<dbReference type="GeneID" id="69227127"/>
<protein>
    <submittedName>
        <fullName evidence="3">ATP synthase CF0 B subunit</fullName>
    </submittedName>
</protein>
<keyword evidence="2" id="KW-0812">Transmembrane</keyword>
<dbReference type="PANTHER" id="PTHR34264">
    <property type="entry name" value="ATP SYNTHASE SUBUNIT B, CHLOROPLASTIC"/>
    <property type="match status" value="1"/>
</dbReference>
<proteinExistence type="predicted"/>
<dbReference type="PANTHER" id="PTHR34264:SF3">
    <property type="entry name" value="ATP SYNTHASE SUBUNIT B, CHLOROPLASTIC"/>
    <property type="match status" value="1"/>
</dbReference>
<dbReference type="RefSeq" id="YP_010233680.1">
    <property type="nucleotide sequence ID" value="NC_059754.1"/>
</dbReference>
<keyword evidence="2" id="KW-0472">Membrane</keyword>
<keyword evidence="3" id="KW-0934">Plastid</keyword>
<evidence type="ECO:0000313" key="3">
    <source>
        <dbReference type="EMBL" id="QSZ78348.1"/>
    </source>
</evidence>
<feature type="transmembrane region" description="Helical" evidence="2">
    <location>
        <begin position="149"/>
        <end position="174"/>
    </location>
</feature>
<dbReference type="AlphaFoldDB" id="A0A8A3SRR0"/>
<evidence type="ECO:0000256" key="2">
    <source>
        <dbReference type="SAM" id="Phobius"/>
    </source>
</evidence>
<dbReference type="GO" id="GO:0006754">
    <property type="term" value="P:ATP biosynthetic process"/>
    <property type="evidence" value="ECO:0007669"/>
    <property type="project" value="UniProtKB-KW"/>
</dbReference>
<dbReference type="EMBL" id="MW366789">
    <property type="protein sequence ID" value="QSZ78348.1"/>
    <property type="molecule type" value="Genomic_DNA"/>
</dbReference>